<sequence>MTQVTPAMVPQATLTNGVRTIVFQGMQHVGTEPFYKSVVYDLESALSDDYALFYEGVRPANPADDAWFDRTVTGGADLGTTYRDLAGLCGLRFQNDYFGLLARDARLHPASHVVADVSTADLHAEYDRLMRTDAVFADAMREKERARAGAGSVKPDGLERIVAFMRSGTDGQREIGGVLCRGFMTLVMRKDASADSEDQSEKLILDYRNRVLARALLDDPRPRIYVTYGAKHLPGVLRLLQRNDPRWRIASVKWLRTIDRPDDLTGTIR</sequence>
<accession>A0A558QV52</accession>
<gene>
    <name evidence="1" type="ORF">FOY91_17720</name>
</gene>
<proteinExistence type="predicted"/>
<evidence type="ECO:0008006" key="3">
    <source>
        <dbReference type="Google" id="ProtNLM"/>
    </source>
</evidence>
<name>A0A558QV52_9SPHN</name>
<dbReference type="OrthoDB" id="7061937at2"/>
<protein>
    <recommendedName>
        <fullName evidence="3">TraB/GumN family protein</fullName>
    </recommendedName>
</protein>
<comment type="caution">
    <text evidence="1">The sequence shown here is derived from an EMBL/GenBank/DDBJ whole genome shotgun (WGS) entry which is preliminary data.</text>
</comment>
<organism evidence="1 2">
    <name type="scientific">Alterirhizorhabdus solaris</name>
    <dbReference type="NCBI Taxonomy" id="2529389"/>
    <lineage>
        <taxon>Bacteria</taxon>
        <taxon>Pseudomonadati</taxon>
        <taxon>Pseudomonadota</taxon>
        <taxon>Alphaproteobacteria</taxon>
        <taxon>Sphingomonadales</taxon>
        <taxon>Rhizorhabdaceae</taxon>
        <taxon>Alterirhizorhabdus</taxon>
    </lineage>
</organism>
<evidence type="ECO:0000313" key="1">
    <source>
        <dbReference type="EMBL" id="TVV71033.1"/>
    </source>
</evidence>
<keyword evidence="2" id="KW-1185">Reference proteome</keyword>
<evidence type="ECO:0000313" key="2">
    <source>
        <dbReference type="Proteomes" id="UP000318681"/>
    </source>
</evidence>
<dbReference type="AlphaFoldDB" id="A0A558QV52"/>
<dbReference type="Proteomes" id="UP000318681">
    <property type="component" value="Unassembled WGS sequence"/>
</dbReference>
<dbReference type="EMBL" id="VNIM01000100">
    <property type="protein sequence ID" value="TVV71033.1"/>
    <property type="molecule type" value="Genomic_DNA"/>
</dbReference>
<reference evidence="1 2" key="1">
    <citation type="submission" date="2019-07" db="EMBL/GenBank/DDBJ databases">
        <title>Sphingomonas solaris sp. nov., isolated from a solar panel from Boston, Massachusetts.</title>
        <authorList>
            <person name="Tanner K."/>
            <person name="Pascual J."/>
            <person name="Mancuso C."/>
            <person name="Pereto J."/>
            <person name="Khalil A."/>
            <person name="Vilanova C."/>
        </authorList>
    </citation>
    <scope>NUCLEOTIDE SEQUENCE [LARGE SCALE GENOMIC DNA]</scope>
    <source>
        <strain evidence="1 2">R4DWN</strain>
    </source>
</reference>